<comment type="caution">
    <text evidence="1">The sequence shown here is derived from an EMBL/GenBank/DDBJ whole genome shotgun (WGS) entry which is preliminary data.</text>
</comment>
<dbReference type="RefSeq" id="WP_323578020.1">
    <property type="nucleotide sequence ID" value="NZ_JAYGJQ010000002.1"/>
</dbReference>
<evidence type="ECO:0008006" key="3">
    <source>
        <dbReference type="Google" id="ProtNLM"/>
    </source>
</evidence>
<sequence length="156" mass="18111">MRLIFIPTILLLILTTGCAENSIAKKKVVAEIQNVPTQYHEEVVITPRELILSSAELTPTQKEKLLIIEENNRDKYTRITDEIEKTKIVMIQTILKPKMDQKEYQILKKRLLKLDQDRIDNGFASIAKARDVIAPMEKLQKTQFDDIFFHNMVKGM</sequence>
<name>A0ABU5VXR5_9BACT</name>
<evidence type="ECO:0000313" key="1">
    <source>
        <dbReference type="EMBL" id="MEA9357847.1"/>
    </source>
</evidence>
<gene>
    <name evidence="1" type="ORF">SHI21_16570</name>
</gene>
<keyword evidence="2" id="KW-1185">Reference proteome</keyword>
<accession>A0ABU5VXR5</accession>
<protein>
    <recommendedName>
        <fullName evidence="3">Lipoprotein</fullName>
    </recommendedName>
</protein>
<proteinExistence type="predicted"/>
<organism evidence="1 2">
    <name type="scientific">Bacteriovorax antarcticus</name>
    <dbReference type="NCBI Taxonomy" id="3088717"/>
    <lineage>
        <taxon>Bacteria</taxon>
        <taxon>Pseudomonadati</taxon>
        <taxon>Bdellovibrionota</taxon>
        <taxon>Bacteriovoracia</taxon>
        <taxon>Bacteriovoracales</taxon>
        <taxon>Bacteriovoracaceae</taxon>
        <taxon>Bacteriovorax</taxon>
    </lineage>
</organism>
<dbReference type="Proteomes" id="UP001302274">
    <property type="component" value="Unassembled WGS sequence"/>
</dbReference>
<dbReference type="EMBL" id="JAYGJQ010000002">
    <property type="protein sequence ID" value="MEA9357847.1"/>
    <property type="molecule type" value="Genomic_DNA"/>
</dbReference>
<dbReference type="PROSITE" id="PS51257">
    <property type="entry name" value="PROKAR_LIPOPROTEIN"/>
    <property type="match status" value="1"/>
</dbReference>
<reference evidence="1 2" key="1">
    <citation type="submission" date="2023-11" db="EMBL/GenBank/DDBJ databases">
        <title>A Novel Polar Bacteriovorax (B. antarcticus) Isolated from the Biocrust in Antarctica.</title>
        <authorList>
            <person name="Mun W."/>
            <person name="Choi S.Y."/>
            <person name="Mitchell R.J."/>
        </authorList>
    </citation>
    <scope>NUCLEOTIDE SEQUENCE [LARGE SCALE GENOMIC DNA]</scope>
    <source>
        <strain evidence="1 2">PP10</strain>
    </source>
</reference>
<evidence type="ECO:0000313" key="2">
    <source>
        <dbReference type="Proteomes" id="UP001302274"/>
    </source>
</evidence>